<gene>
    <name evidence="2" type="ORF">C7378_0899</name>
</gene>
<sequence length="339" mass="36370">MINRRNNMLTSCMAAALVLVPVMALAQSAKPVDKLLTVVADVPMPGAAVRFDYQSLDTVNGRLYIAHMNADQLVVFDVRARRVIANLAGFQRVHGVFAAPEVHRLYASVTGKHQVAAVDTQTLKIVGTAGPINYPDGLAYAPKQKKVFVSDEHGGVDAVVDAKNNTLTTTIPLGGGAGNTVYDPVSGHILVAVHGLNLLVAIDPNTDKILGRYPLPRIENPHGIALDVADHLAFIAGEENHSLALVDLNSMKMLSSYDVGDDPDVLAFDSGLKRLYVSAESGTVTIFQYGGRKLTLLGSLNMPHAHTVAVDPETHLVYFPLQDINGHPVLRIMRPAGQK</sequence>
<evidence type="ECO:0008006" key="4">
    <source>
        <dbReference type="Google" id="ProtNLM"/>
    </source>
</evidence>
<name>A0A4R1LEA8_9BACT</name>
<evidence type="ECO:0000256" key="1">
    <source>
        <dbReference type="SAM" id="SignalP"/>
    </source>
</evidence>
<dbReference type="InterPro" id="IPR015943">
    <property type="entry name" value="WD40/YVTN_repeat-like_dom_sf"/>
</dbReference>
<dbReference type="PANTHER" id="PTHR47197">
    <property type="entry name" value="PROTEIN NIRF"/>
    <property type="match status" value="1"/>
</dbReference>
<dbReference type="RefSeq" id="WP_243648062.1">
    <property type="nucleotide sequence ID" value="NZ_SMGK01000001.1"/>
</dbReference>
<accession>A0A4R1LEA8</accession>
<dbReference type="InterPro" id="IPR011048">
    <property type="entry name" value="Haem_d1_sf"/>
</dbReference>
<dbReference type="SUPFAM" id="SSF51004">
    <property type="entry name" value="C-terminal (heme d1) domain of cytochrome cd1-nitrite reductase"/>
    <property type="match status" value="1"/>
</dbReference>
<organism evidence="2 3">
    <name type="scientific">Acidipila rosea</name>
    <dbReference type="NCBI Taxonomy" id="768535"/>
    <lineage>
        <taxon>Bacteria</taxon>
        <taxon>Pseudomonadati</taxon>
        <taxon>Acidobacteriota</taxon>
        <taxon>Terriglobia</taxon>
        <taxon>Terriglobales</taxon>
        <taxon>Acidobacteriaceae</taxon>
        <taxon>Acidipila</taxon>
    </lineage>
</organism>
<feature type="signal peptide" evidence="1">
    <location>
        <begin position="1"/>
        <end position="26"/>
    </location>
</feature>
<dbReference type="Gene3D" id="2.130.10.10">
    <property type="entry name" value="YVTN repeat-like/Quinoprotein amine dehydrogenase"/>
    <property type="match status" value="2"/>
</dbReference>
<protein>
    <recommendedName>
        <fullName evidence="4">DNA-binding beta-propeller fold protein YncE</fullName>
    </recommendedName>
</protein>
<dbReference type="AlphaFoldDB" id="A0A4R1LEA8"/>
<keyword evidence="3" id="KW-1185">Reference proteome</keyword>
<evidence type="ECO:0000313" key="3">
    <source>
        <dbReference type="Proteomes" id="UP000295210"/>
    </source>
</evidence>
<comment type="caution">
    <text evidence="2">The sequence shown here is derived from an EMBL/GenBank/DDBJ whole genome shotgun (WGS) entry which is preliminary data.</text>
</comment>
<feature type="chain" id="PRO_5020422833" description="DNA-binding beta-propeller fold protein YncE" evidence="1">
    <location>
        <begin position="27"/>
        <end position="339"/>
    </location>
</feature>
<reference evidence="2 3" key="1">
    <citation type="submission" date="2019-03" db="EMBL/GenBank/DDBJ databases">
        <title>Genomic Encyclopedia of Type Strains, Phase IV (KMG-IV): sequencing the most valuable type-strain genomes for metagenomic binning, comparative biology and taxonomic classification.</title>
        <authorList>
            <person name="Goeker M."/>
        </authorList>
    </citation>
    <scope>NUCLEOTIDE SEQUENCE [LARGE SCALE GENOMIC DNA]</scope>
    <source>
        <strain evidence="2 3">DSM 103428</strain>
    </source>
</reference>
<keyword evidence="1" id="KW-0732">Signal</keyword>
<proteinExistence type="predicted"/>
<dbReference type="Proteomes" id="UP000295210">
    <property type="component" value="Unassembled WGS sequence"/>
</dbReference>
<evidence type="ECO:0000313" key="2">
    <source>
        <dbReference type="EMBL" id="TCK75900.1"/>
    </source>
</evidence>
<dbReference type="InterPro" id="IPR051200">
    <property type="entry name" value="Host-pathogen_enzymatic-act"/>
</dbReference>
<dbReference type="EMBL" id="SMGK01000001">
    <property type="protein sequence ID" value="TCK75900.1"/>
    <property type="molecule type" value="Genomic_DNA"/>
</dbReference>
<dbReference type="PANTHER" id="PTHR47197:SF3">
    <property type="entry name" value="DIHYDRO-HEME D1 DEHYDROGENASE"/>
    <property type="match status" value="1"/>
</dbReference>